<gene>
    <name evidence="5" type="ORF">TRICI_001875</name>
</gene>
<protein>
    <recommendedName>
        <fullName evidence="7">FRG1-like family protein</fullName>
    </recommendedName>
</protein>
<dbReference type="CDD" id="cd23339">
    <property type="entry name" value="beta-trefoil_FSCN_fungal_FRG1-like"/>
    <property type="match status" value="1"/>
</dbReference>
<dbReference type="InterPro" id="IPR010414">
    <property type="entry name" value="FRG1"/>
</dbReference>
<dbReference type="OrthoDB" id="5539371at2759"/>
<accession>A0A642V807</accession>
<evidence type="ECO:0000313" key="6">
    <source>
        <dbReference type="Proteomes" id="UP000761534"/>
    </source>
</evidence>
<dbReference type="PANTHER" id="PTHR12928">
    <property type="entry name" value="FRG1 PROTEIN"/>
    <property type="match status" value="1"/>
</dbReference>
<dbReference type="VEuPathDB" id="FungiDB:TRICI_001875"/>
<organism evidence="5 6">
    <name type="scientific">Trichomonascus ciferrii</name>
    <dbReference type="NCBI Taxonomy" id="44093"/>
    <lineage>
        <taxon>Eukaryota</taxon>
        <taxon>Fungi</taxon>
        <taxon>Dikarya</taxon>
        <taxon>Ascomycota</taxon>
        <taxon>Saccharomycotina</taxon>
        <taxon>Dipodascomycetes</taxon>
        <taxon>Dipodascales</taxon>
        <taxon>Trichomonascaceae</taxon>
        <taxon>Trichomonascus</taxon>
        <taxon>Trichomonascus ciferrii complex</taxon>
    </lineage>
</organism>
<dbReference type="Pfam" id="PF06229">
    <property type="entry name" value="FRG1"/>
    <property type="match status" value="1"/>
</dbReference>
<sequence length="222" mass="24826">MVSKLKFKGDKGSSKKKRKTTKVTDDVGSSRSTKQQESLPTGETAGWTAADSEQDLYGPIMILLVTEEGVAHYRAEPNNVEQVFVLVAVGGSKYALKSSHGRYLGVDRYGLLEAKATAINPQQTFTLLKQDAGWAIQTTWGNFISIQSKKDDEYIVHADSSQIGFCETFVVRIQVRYSNSIRNHVSTDENRHISTQHLKEKAGRELSKWEIRKLKNAFKGKS</sequence>
<evidence type="ECO:0000313" key="5">
    <source>
        <dbReference type="EMBL" id="KAA8915958.1"/>
    </source>
</evidence>
<evidence type="ECO:0000256" key="1">
    <source>
        <dbReference type="ARBA" id="ARBA00004604"/>
    </source>
</evidence>
<feature type="region of interest" description="Disordered" evidence="4">
    <location>
        <begin position="1"/>
        <end position="45"/>
    </location>
</feature>
<dbReference type="InterPro" id="IPR008999">
    <property type="entry name" value="Actin-crosslinking"/>
</dbReference>
<evidence type="ECO:0000256" key="4">
    <source>
        <dbReference type="SAM" id="MobiDB-lite"/>
    </source>
</evidence>
<evidence type="ECO:0008006" key="7">
    <source>
        <dbReference type="Google" id="ProtNLM"/>
    </source>
</evidence>
<proteinExistence type="inferred from homology"/>
<comment type="subcellular location">
    <subcellularLocation>
        <location evidence="1">Nucleus</location>
        <location evidence="1">Nucleolus</location>
    </subcellularLocation>
</comment>
<comment type="caution">
    <text evidence="5">The sequence shown here is derived from an EMBL/GenBank/DDBJ whole genome shotgun (WGS) entry which is preliminary data.</text>
</comment>
<name>A0A642V807_9ASCO</name>
<evidence type="ECO:0000256" key="2">
    <source>
        <dbReference type="ARBA" id="ARBA00010878"/>
    </source>
</evidence>
<dbReference type="GO" id="GO:0071013">
    <property type="term" value="C:catalytic step 2 spliceosome"/>
    <property type="evidence" value="ECO:0007669"/>
    <property type="project" value="TreeGrafter"/>
</dbReference>
<dbReference type="GO" id="GO:0051015">
    <property type="term" value="F:actin filament binding"/>
    <property type="evidence" value="ECO:0007669"/>
    <property type="project" value="TreeGrafter"/>
</dbReference>
<dbReference type="AlphaFoldDB" id="A0A642V807"/>
<evidence type="ECO:0000256" key="3">
    <source>
        <dbReference type="ARBA" id="ARBA00023242"/>
    </source>
</evidence>
<dbReference type="GO" id="GO:0005730">
    <property type="term" value="C:nucleolus"/>
    <property type="evidence" value="ECO:0007669"/>
    <property type="project" value="UniProtKB-SubCell"/>
</dbReference>
<dbReference type="Proteomes" id="UP000761534">
    <property type="component" value="Unassembled WGS sequence"/>
</dbReference>
<feature type="compositionally biased region" description="Polar residues" evidence="4">
    <location>
        <begin position="29"/>
        <end position="41"/>
    </location>
</feature>
<dbReference type="Gene3D" id="2.80.10.50">
    <property type="match status" value="1"/>
</dbReference>
<dbReference type="PANTHER" id="PTHR12928:SF0">
    <property type="entry name" value="FSHD REGION GENE 1"/>
    <property type="match status" value="1"/>
</dbReference>
<comment type="similarity">
    <text evidence="2">Belongs to the FRG1 family.</text>
</comment>
<keyword evidence="6" id="KW-1185">Reference proteome</keyword>
<reference evidence="5" key="1">
    <citation type="journal article" date="2019" name="G3 (Bethesda)">
        <title>Genome Assemblies of Two Rare Opportunistic Yeast Pathogens: Diutina rugosa (syn. Candida rugosa) and Trichomonascus ciferrii (syn. Candida ciferrii).</title>
        <authorList>
            <person name="Mixao V."/>
            <person name="Saus E."/>
            <person name="Hansen A.P."/>
            <person name="Lass-Florl C."/>
            <person name="Gabaldon T."/>
        </authorList>
    </citation>
    <scope>NUCLEOTIDE SEQUENCE</scope>
    <source>
        <strain evidence="5">CBS 4856</strain>
    </source>
</reference>
<dbReference type="EMBL" id="SWFS01000129">
    <property type="protein sequence ID" value="KAA8915958.1"/>
    <property type="molecule type" value="Genomic_DNA"/>
</dbReference>
<dbReference type="SUPFAM" id="SSF50405">
    <property type="entry name" value="Actin-crosslinking proteins"/>
    <property type="match status" value="1"/>
</dbReference>
<keyword evidence="3" id="KW-0539">Nucleus</keyword>